<accession>A0A4R7ZR47</accession>
<evidence type="ECO:0000256" key="1">
    <source>
        <dbReference type="SAM" id="Phobius"/>
    </source>
</evidence>
<reference evidence="2 3" key="1">
    <citation type="submission" date="2019-03" db="EMBL/GenBank/DDBJ databases">
        <title>Genomic Encyclopedia of Type Strains, Phase IV (KMG-IV): sequencing the most valuable type-strain genomes for metagenomic binning, comparative biology and taxonomic classification.</title>
        <authorList>
            <person name="Goeker M."/>
        </authorList>
    </citation>
    <scope>NUCLEOTIDE SEQUENCE [LARGE SCALE GENOMIC DNA]</scope>
    <source>
        <strain evidence="2 3">DSM 28867</strain>
    </source>
</reference>
<dbReference type="Proteomes" id="UP000294743">
    <property type="component" value="Unassembled WGS sequence"/>
</dbReference>
<evidence type="ECO:0000313" key="3">
    <source>
        <dbReference type="Proteomes" id="UP000294743"/>
    </source>
</evidence>
<gene>
    <name evidence="2" type="ORF">EDD63_11422</name>
</gene>
<dbReference type="Pfam" id="PF06161">
    <property type="entry name" value="DUF975"/>
    <property type="match status" value="1"/>
</dbReference>
<feature type="transmembrane region" description="Helical" evidence="1">
    <location>
        <begin position="70"/>
        <end position="91"/>
    </location>
</feature>
<feature type="transmembrane region" description="Helical" evidence="1">
    <location>
        <begin position="181"/>
        <end position="203"/>
    </location>
</feature>
<protein>
    <submittedName>
        <fullName evidence="2">Uncharacterized protein DUF975</fullName>
    </submittedName>
</protein>
<feature type="transmembrane region" description="Helical" evidence="1">
    <location>
        <begin position="129"/>
        <end position="148"/>
    </location>
</feature>
<dbReference type="InterPro" id="IPR010380">
    <property type="entry name" value="DUF975"/>
</dbReference>
<keyword evidence="1" id="KW-1133">Transmembrane helix</keyword>
<dbReference type="OrthoDB" id="9784844at2"/>
<keyword evidence="3" id="KW-1185">Reference proteome</keyword>
<dbReference type="RefSeq" id="WP_134169294.1">
    <property type="nucleotide sequence ID" value="NZ_SODD01000014.1"/>
</dbReference>
<comment type="caution">
    <text evidence="2">The sequence shown here is derived from an EMBL/GenBank/DDBJ whole genome shotgun (WGS) entry which is preliminary data.</text>
</comment>
<dbReference type="PANTHER" id="PTHR40076:SF1">
    <property type="entry name" value="MEMBRANE PROTEIN"/>
    <property type="match status" value="1"/>
</dbReference>
<keyword evidence="1" id="KW-0812">Transmembrane</keyword>
<organism evidence="2 3">
    <name type="scientific">Breznakia blatticola</name>
    <dbReference type="NCBI Taxonomy" id="1754012"/>
    <lineage>
        <taxon>Bacteria</taxon>
        <taxon>Bacillati</taxon>
        <taxon>Bacillota</taxon>
        <taxon>Erysipelotrichia</taxon>
        <taxon>Erysipelotrichales</taxon>
        <taxon>Erysipelotrichaceae</taxon>
        <taxon>Breznakia</taxon>
    </lineage>
</organism>
<proteinExistence type="predicted"/>
<name>A0A4R7ZR47_9FIRM</name>
<evidence type="ECO:0000313" key="2">
    <source>
        <dbReference type="EMBL" id="TDW20192.1"/>
    </source>
</evidence>
<feature type="transmembrane region" description="Helical" evidence="1">
    <location>
        <begin position="20"/>
        <end position="39"/>
    </location>
</feature>
<keyword evidence="1" id="KW-0472">Membrane</keyword>
<dbReference type="AlphaFoldDB" id="A0A4R7ZR47"/>
<dbReference type="EMBL" id="SODD01000014">
    <property type="protein sequence ID" value="TDW20192.1"/>
    <property type="molecule type" value="Genomic_DNA"/>
</dbReference>
<sequence>MFNRQLAKVRAKNILHRNILFLGALAAIPIIFNFVANFFTPTFSMGASATYESLTQSQANLVVKAYFNSLLVTIPVSFLISTVVAFFNYFLMLSAGYLSKHTASDAVPFSSLASFGGFINFVLKVFVKNVIIALGYILLVVPGIYLTFRFYLVEQIAVDQPELGIGETLTESGILSKGSKLNFFVLDLSFILWEMLALVSYGISNLYVLPYKTLTQFDVYEQLKSKLYPDQDYSQNANDNQQDDFVNTVEF</sequence>
<dbReference type="PANTHER" id="PTHR40076">
    <property type="entry name" value="MEMBRANE PROTEIN-RELATED"/>
    <property type="match status" value="1"/>
</dbReference>